<gene>
    <name evidence="2" type="ORF">LX32DRAFT_626727</name>
</gene>
<evidence type="ECO:0000313" key="2">
    <source>
        <dbReference type="EMBL" id="KAK2024179.1"/>
    </source>
</evidence>
<dbReference type="EMBL" id="MU842973">
    <property type="protein sequence ID" value="KAK2024179.1"/>
    <property type="molecule type" value="Genomic_DNA"/>
</dbReference>
<dbReference type="Proteomes" id="UP001232148">
    <property type="component" value="Unassembled WGS sequence"/>
</dbReference>
<reference evidence="2" key="1">
    <citation type="submission" date="2021-06" db="EMBL/GenBank/DDBJ databases">
        <title>Comparative genomics, transcriptomics and evolutionary studies reveal genomic signatures of adaptation to plant cell wall in hemibiotrophic fungi.</title>
        <authorList>
            <consortium name="DOE Joint Genome Institute"/>
            <person name="Baroncelli R."/>
            <person name="Diaz J.F."/>
            <person name="Benocci T."/>
            <person name="Peng M."/>
            <person name="Battaglia E."/>
            <person name="Haridas S."/>
            <person name="Andreopoulos W."/>
            <person name="Labutti K."/>
            <person name="Pangilinan J."/>
            <person name="Floch G.L."/>
            <person name="Makela M.R."/>
            <person name="Henrissat B."/>
            <person name="Grigoriev I.V."/>
            <person name="Crouch J.A."/>
            <person name="De Vries R.P."/>
            <person name="Sukno S.A."/>
            <person name="Thon M.R."/>
        </authorList>
    </citation>
    <scope>NUCLEOTIDE SEQUENCE</scope>
    <source>
        <strain evidence="2">MAFF235873</strain>
    </source>
</reference>
<accession>A0AAD9LWY6</accession>
<protein>
    <submittedName>
        <fullName evidence="2">Uncharacterized protein</fullName>
    </submittedName>
</protein>
<evidence type="ECO:0000256" key="1">
    <source>
        <dbReference type="SAM" id="SignalP"/>
    </source>
</evidence>
<organism evidence="2 3">
    <name type="scientific">Colletotrichum zoysiae</name>
    <dbReference type="NCBI Taxonomy" id="1216348"/>
    <lineage>
        <taxon>Eukaryota</taxon>
        <taxon>Fungi</taxon>
        <taxon>Dikarya</taxon>
        <taxon>Ascomycota</taxon>
        <taxon>Pezizomycotina</taxon>
        <taxon>Sordariomycetes</taxon>
        <taxon>Hypocreomycetidae</taxon>
        <taxon>Glomerellales</taxon>
        <taxon>Glomerellaceae</taxon>
        <taxon>Colletotrichum</taxon>
        <taxon>Colletotrichum graminicola species complex</taxon>
    </lineage>
</organism>
<feature type="chain" id="PRO_5042139026" evidence="1">
    <location>
        <begin position="28"/>
        <end position="322"/>
    </location>
</feature>
<proteinExistence type="predicted"/>
<dbReference type="AlphaFoldDB" id="A0AAD9LWY6"/>
<evidence type="ECO:0000313" key="3">
    <source>
        <dbReference type="Proteomes" id="UP001232148"/>
    </source>
</evidence>
<sequence length="322" mass="36248">MTNATLFSRLKSLLLLVLLLKVNLLSASPTPLALPSLDDVSLSKREDIPSYQTCVNRGERLQMLMPLDNIAAERQNGGRSVASQYQNPKVAARWGWTLKFWWYPFKNEISPMVAEEAYKDREFPIDWKQSGVYEYEHSKGFRQGQLKGMPTTAKCRNIINPSAGALIFGSNMSPNDLVEKHGGTGSVPELHMVSELAFFQWLEGCRYKKTSPKNLKVIFRTHITDLATFVIVMDALRDQGLKRVPGWKDRAKIPMSSRAGQAIIGSDVGAETAQMLIQHKDLLGRKEIVEAVVWGNPNGFELSASHDSVDLNIRFTIRDRDR</sequence>
<feature type="signal peptide" evidence="1">
    <location>
        <begin position="1"/>
        <end position="27"/>
    </location>
</feature>
<keyword evidence="3" id="KW-1185">Reference proteome</keyword>
<keyword evidence="1" id="KW-0732">Signal</keyword>
<comment type="caution">
    <text evidence="2">The sequence shown here is derived from an EMBL/GenBank/DDBJ whole genome shotgun (WGS) entry which is preliminary data.</text>
</comment>
<name>A0AAD9LWY6_9PEZI</name>